<sequence length="72" mass="8239">MDPHGTTWALHNSRDGSIVWCNGKPIYACAAVVDDYTCQPLWFTFPLTKEDLGDTPKIPKQTKKKVFLWVTR</sequence>
<reference evidence="1 2" key="1">
    <citation type="submission" date="2017-04" db="EMBL/GenBank/DDBJ databases">
        <title>Novel microbial lineages endemic to geothermal iron-oxide mats fill important gaps in the evolutionary history of Archaea.</title>
        <authorList>
            <person name="Jay Z.J."/>
            <person name="Beam J.P."/>
            <person name="Dlakic M."/>
            <person name="Rusch D.B."/>
            <person name="Kozubal M.A."/>
            <person name="Inskeep W.P."/>
        </authorList>
    </citation>
    <scope>NUCLEOTIDE SEQUENCE [LARGE SCALE GENOMIC DNA]</scope>
    <source>
        <strain evidence="1">ECH_B_SAG-M15</strain>
    </source>
</reference>
<protein>
    <submittedName>
        <fullName evidence="1">Uncharacterized protein</fullName>
    </submittedName>
</protein>
<organism evidence="1 2">
    <name type="scientific">Candidatus Marsarchaeota G2 archaeon ECH_B_SAG-M15</name>
    <dbReference type="NCBI Taxonomy" id="1978162"/>
    <lineage>
        <taxon>Archaea</taxon>
        <taxon>Candidatus Marsarchaeota</taxon>
        <taxon>Candidatus Marsarchaeota group 2</taxon>
    </lineage>
</organism>
<evidence type="ECO:0000313" key="2">
    <source>
        <dbReference type="Proteomes" id="UP000240490"/>
    </source>
</evidence>
<gene>
    <name evidence="1" type="ORF">B9Q08_04980</name>
</gene>
<proteinExistence type="predicted"/>
<dbReference type="Proteomes" id="UP000240490">
    <property type="component" value="Unassembled WGS sequence"/>
</dbReference>
<dbReference type="EMBL" id="NEXJ01000087">
    <property type="protein sequence ID" value="PSN90319.1"/>
    <property type="molecule type" value="Genomic_DNA"/>
</dbReference>
<evidence type="ECO:0000313" key="1">
    <source>
        <dbReference type="EMBL" id="PSN90319.1"/>
    </source>
</evidence>
<name>A0A2R6AVC5_9ARCH</name>
<accession>A0A2R6AVC5</accession>
<comment type="caution">
    <text evidence="1">The sequence shown here is derived from an EMBL/GenBank/DDBJ whole genome shotgun (WGS) entry which is preliminary data.</text>
</comment>
<dbReference type="AlphaFoldDB" id="A0A2R6AVC5"/>